<accession>A0ABX8HZ25</accession>
<evidence type="ECO:0000313" key="3">
    <source>
        <dbReference type="Proteomes" id="UP000683401"/>
    </source>
</evidence>
<sequence>MFKMAVTLLLFVSVSGCSSFNPEHEMIDKLKGKDIAEAKGFLYSTMGNPVYEPTPIPSIIADTIPVDSERLYQWETLVYYEDVPEQTGSYMDVNMGRPILVYTYDYKRVNHYCTVNLKADRRGIIQNAKAVGSGCTRLSKSWYFGA</sequence>
<proteinExistence type="predicted"/>
<organism evidence="2 3">
    <name type="scientific">Pseudomonas lijiangensis</name>
    <dbReference type="NCBI Taxonomy" id="2995658"/>
    <lineage>
        <taxon>Bacteria</taxon>
        <taxon>Pseudomonadati</taxon>
        <taxon>Pseudomonadota</taxon>
        <taxon>Gammaproteobacteria</taxon>
        <taxon>Pseudomonadales</taxon>
        <taxon>Pseudomonadaceae</taxon>
        <taxon>Pseudomonas</taxon>
    </lineage>
</organism>
<dbReference type="EMBL" id="CP076668">
    <property type="protein sequence ID" value="QWU85495.1"/>
    <property type="molecule type" value="Genomic_DNA"/>
</dbReference>
<evidence type="ECO:0000256" key="1">
    <source>
        <dbReference type="SAM" id="SignalP"/>
    </source>
</evidence>
<keyword evidence="3" id="KW-1185">Reference proteome</keyword>
<dbReference type="RefSeq" id="WP_216705854.1">
    <property type="nucleotide sequence ID" value="NZ_CP076668.1"/>
</dbReference>
<protein>
    <submittedName>
        <fullName evidence="2">Uncharacterized protein</fullName>
    </submittedName>
</protein>
<feature type="chain" id="PRO_5045384192" evidence="1">
    <location>
        <begin position="20"/>
        <end position="146"/>
    </location>
</feature>
<feature type="signal peptide" evidence="1">
    <location>
        <begin position="1"/>
        <end position="19"/>
    </location>
</feature>
<gene>
    <name evidence="2" type="ORF">KQP88_12320</name>
</gene>
<dbReference type="Proteomes" id="UP000683401">
    <property type="component" value="Chromosome"/>
</dbReference>
<keyword evidence="1" id="KW-0732">Signal</keyword>
<evidence type="ECO:0000313" key="2">
    <source>
        <dbReference type="EMBL" id="QWU85495.1"/>
    </source>
</evidence>
<reference evidence="3" key="1">
    <citation type="submission" date="2021-06" db="EMBL/GenBank/DDBJ databases">
        <title>Identification of Pseudomonas cichorii causing bacterial leaf black spot of flue-cured tobacco, a new disease in China.</title>
        <authorList>
            <person name="Lu C.-H."/>
        </authorList>
    </citation>
    <scope>NUCLEOTIDE SEQUENCE [LARGE SCALE GENOMIC DNA]</scope>
    <source>
        <strain evidence="3">LJ2</strain>
    </source>
</reference>
<name>A0ABX8HZ25_9PSED</name>
<dbReference type="PROSITE" id="PS51257">
    <property type="entry name" value="PROKAR_LIPOPROTEIN"/>
    <property type="match status" value="1"/>
</dbReference>